<sequence>MAHPAPRAGLCWVKAGKERAGATSVTAAEVNDVVLCHGRLTGTRTGLNGAYFLRLIPRRPGGSL</sequence>
<dbReference type="EMBL" id="JBHSPT010000013">
    <property type="protein sequence ID" value="MFC6055327.1"/>
    <property type="molecule type" value="Genomic_DNA"/>
</dbReference>
<reference evidence="2" key="1">
    <citation type="journal article" date="2019" name="Int. J. Syst. Evol. Microbiol.">
        <title>The Global Catalogue of Microorganisms (GCM) 10K type strain sequencing project: providing services to taxonomists for standard genome sequencing and annotation.</title>
        <authorList>
            <consortium name="The Broad Institute Genomics Platform"/>
            <consortium name="The Broad Institute Genome Sequencing Center for Infectious Disease"/>
            <person name="Wu L."/>
            <person name="Ma J."/>
        </authorList>
    </citation>
    <scope>NUCLEOTIDE SEQUENCE [LARGE SCALE GENOMIC DNA]</scope>
    <source>
        <strain evidence="2">JCM 12763</strain>
    </source>
</reference>
<keyword evidence="2" id="KW-1185">Reference proteome</keyword>
<dbReference type="Proteomes" id="UP001596242">
    <property type="component" value="Unassembled WGS sequence"/>
</dbReference>
<evidence type="ECO:0008006" key="3">
    <source>
        <dbReference type="Google" id="ProtNLM"/>
    </source>
</evidence>
<name>A0ABW1LWW7_9ACTN</name>
<proteinExistence type="predicted"/>
<accession>A0ABW1LWW7</accession>
<dbReference type="RefSeq" id="WP_386394703.1">
    <property type="nucleotide sequence ID" value="NZ_JBHSPT010000013.1"/>
</dbReference>
<evidence type="ECO:0000313" key="1">
    <source>
        <dbReference type="EMBL" id="MFC6055327.1"/>
    </source>
</evidence>
<comment type="caution">
    <text evidence="1">The sequence shown here is derived from an EMBL/GenBank/DDBJ whole genome shotgun (WGS) entry which is preliminary data.</text>
</comment>
<organism evidence="1 2">
    <name type="scientific">Streptomyces pratens</name>
    <dbReference type="NCBI Taxonomy" id="887456"/>
    <lineage>
        <taxon>Bacteria</taxon>
        <taxon>Bacillati</taxon>
        <taxon>Actinomycetota</taxon>
        <taxon>Actinomycetes</taxon>
        <taxon>Kitasatosporales</taxon>
        <taxon>Streptomycetaceae</taxon>
        <taxon>Streptomyces</taxon>
    </lineage>
</organism>
<protein>
    <recommendedName>
        <fullName evidence="3">Transposase</fullName>
    </recommendedName>
</protein>
<gene>
    <name evidence="1" type="ORF">ACFP50_07580</name>
</gene>
<evidence type="ECO:0000313" key="2">
    <source>
        <dbReference type="Proteomes" id="UP001596242"/>
    </source>
</evidence>